<reference evidence="1 2" key="1">
    <citation type="submission" date="2020-06" db="EMBL/GenBank/DDBJ databases">
        <title>WGS assembly of Ceratodon purpureus strain R40.</title>
        <authorList>
            <person name="Carey S.B."/>
            <person name="Jenkins J."/>
            <person name="Shu S."/>
            <person name="Lovell J.T."/>
            <person name="Sreedasyam A."/>
            <person name="Maumus F."/>
            <person name="Tiley G.P."/>
            <person name="Fernandez-Pozo N."/>
            <person name="Barry K."/>
            <person name="Chen C."/>
            <person name="Wang M."/>
            <person name="Lipzen A."/>
            <person name="Daum C."/>
            <person name="Saski C.A."/>
            <person name="Payton A.C."/>
            <person name="Mcbreen J.C."/>
            <person name="Conrad R.E."/>
            <person name="Kollar L.M."/>
            <person name="Olsson S."/>
            <person name="Huttunen S."/>
            <person name="Landis J.B."/>
            <person name="Wickett N.J."/>
            <person name="Johnson M.G."/>
            <person name="Rensing S.A."/>
            <person name="Grimwood J."/>
            <person name="Schmutz J."/>
            <person name="Mcdaniel S.F."/>
        </authorList>
    </citation>
    <scope>NUCLEOTIDE SEQUENCE [LARGE SCALE GENOMIC DNA]</scope>
    <source>
        <strain evidence="1 2">R40</strain>
    </source>
</reference>
<gene>
    <name evidence="1" type="ORF">KC19_6G054600</name>
</gene>
<accession>A0A8T0HBX2</accession>
<comment type="caution">
    <text evidence="1">The sequence shown here is derived from an EMBL/GenBank/DDBJ whole genome shotgun (WGS) entry which is preliminary data.</text>
</comment>
<dbReference type="AlphaFoldDB" id="A0A8T0HBX2"/>
<sequence>MEDIPVRNRKVLVMARMAPELVIFLYKAANHRVCAAFSTNSTFKQKGFQHIPLVLLELDAAVPASRHFEEGPKQVHQWCIAQD</sequence>
<evidence type="ECO:0000313" key="1">
    <source>
        <dbReference type="EMBL" id="KAG0568953.1"/>
    </source>
</evidence>
<organism evidence="1 2">
    <name type="scientific">Ceratodon purpureus</name>
    <name type="common">Fire moss</name>
    <name type="synonym">Dicranum purpureum</name>
    <dbReference type="NCBI Taxonomy" id="3225"/>
    <lineage>
        <taxon>Eukaryota</taxon>
        <taxon>Viridiplantae</taxon>
        <taxon>Streptophyta</taxon>
        <taxon>Embryophyta</taxon>
        <taxon>Bryophyta</taxon>
        <taxon>Bryophytina</taxon>
        <taxon>Bryopsida</taxon>
        <taxon>Dicranidae</taxon>
        <taxon>Pseudoditrichales</taxon>
        <taxon>Ditrichaceae</taxon>
        <taxon>Ceratodon</taxon>
    </lineage>
</organism>
<name>A0A8T0HBX2_CERPU</name>
<proteinExistence type="predicted"/>
<evidence type="ECO:0000313" key="2">
    <source>
        <dbReference type="Proteomes" id="UP000822688"/>
    </source>
</evidence>
<dbReference type="EMBL" id="CM026427">
    <property type="protein sequence ID" value="KAG0568953.1"/>
    <property type="molecule type" value="Genomic_DNA"/>
</dbReference>
<dbReference type="Proteomes" id="UP000822688">
    <property type="component" value="Chromosome 6"/>
</dbReference>
<keyword evidence="2" id="KW-1185">Reference proteome</keyword>
<protein>
    <submittedName>
        <fullName evidence="1">Uncharacterized protein</fullName>
    </submittedName>
</protein>